<dbReference type="AlphaFoldDB" id="B6JZU7"/>
<dbReference type="InterPro" id="IPR001692">
    <property type="entry name" value="Histidinol_DH_CS"/>
</dbReference>
<comment type="similarity">
    <text evidence="2 11 16">Belongs to the histidinol dehydrogenase family.</text>
</comment>
<feature type="binding site" evidence="15">
    <location>
        <position position="370"/>
    </location>
    <ligand>
        <name>Zn(2+)</name>
        <dbReference type="ChEBI" id="CHEBI:29105"/>
    </ligand>
</feature>
<comment type="pathway">
    <text evidence="1 11">Amino-acid biosynthesis; L-histidine biosynthesis; L-histidine from 5-phospho-alpha-D-ribose 1-diphosphate: step 9/9.</text>
</comment>
<reference evidence="17 19" key="1">
    <citation type="journal article" date="2011" name="Science">
        <title>Comparative functional genomics of the fission yeasts.</title>
        <authorList>
            <person name="Rhind N."/>
            <person name="Chen Z."/>
            <person name="Yassour M."/>
            <person name="Thompson D.A."/>
            <person name="Haas B.J."/>
            <person name="Habib N."/>
            <person name="Wapinski I."/>
            <person name="Roy S."/>
            <person name="Lin M.F."/>
            <person name="Heiman D.I."/>
            <person name="Young S.K."/>
            <person name="Furuya K."/>
            <person name="Guo Y."/>
            <person name="Pidoux A."/>
            <person name="Chen H.M."/>
            <person name="Robbertse B."/>
            <person name="Goldberg J.M."/>
            <person name="Aoki K."/>
            <person name="Bayne E.H."/>
            <person name="Berlin A.M."/>
            <person name="Desjardins C.A."/>
            <person name="Dobbs E."/>
            <person name="Dukaj L."/>
            <person name="Fan L."/>
            <person name="FitzGerald M.G."/>
            <person name="French C."/>
            <person name="Gujja S."/>
            <person name="Hansen K."/>
            <person name="Keifenheim D."/>
            <person name="Levin J.Z."/>
            <person name="Mosher R.A."/>
            <person name="Mueller C.A."/>
            <person name="Pfiffner J."/>
            <person name="Priest M."/>
            <person name="Russ C."/>
            <person name="Smialowska A."/>
            <person name="Swoboda P."/>
            <person name="Sykes S.M."/>
            <person name="Vaughn M."/>
            <person name="Vengrova S."/>
            <person name="Yoder R."/>
            <person name="Zeng Q."/>
            <person name="Allshire R."/>
            <person name="Baulcombe D."/>
            <person name="Birren B.W."/>
            <person name="Brown W."/>
            <person name="Ekwall K."/>
            <person name="Kellis M."/>
            <person name="Leatherwood J."/>
            <person name="Levin H."/>
            <person name="Margalit H."/>
            <person name="Martienssen R."/>
            <person name="Nieduszynski C.A."/>
            <person name="Spatafora J.W."/>
            <person name="Friedman N."/>
            <person name="Dalgaard J.Z."/>
            <person name="Baumann P."/>
            <person name="Niki H."/>
            <person name="Regev A."/>
            <person name="Nusbaum C."/>
        </authorList>
    </citation>
    <scope>NUCLEOTIDE SEQUENCE [LARGE SCALE GENOMIC DNA]</scope>
    <source>
        <strain evidence="19">yFS275 / FY16936</strain>
    </source>
</reference>
<keyword evidence="19" id="KW-1185">Reference proteome</keyword>
<keyword evidence="7 11" id="KW-0560">Oxidoreductase</keyword>
<dbReference type="Pfam" id="PF00815">
    <property type="entry name" value="Histidinol_dh"/>
    <property type="match status" value="1"/>
</dbReference>
<dbReference type="PIRSF" id="PIRSF000099">
    <property type="entry name" value="Histidinol_dh"/>
    <property type="match status" value="1"/>
</dbReference>
<comment type="cofactor">
    <cofactor evidence="15">
        <name>Zn(2+)</name>
        <dbReference type="ChEBI" id="CHEBI:29105"/>
    </cofactor>
    <text evidence="15">Binds 1 zinc ion per subunit.</text>
</comment>
<dbReference type="EC" id="1.1.1.23" evidence="3 11"/>
<dbReference type="GO" id="GO:0046872">
    <property type="term" value="F:metal ion binding"/>
    <property type="evidence" value="ECO:0007669"/>
    <property type="project" value="UniProtKB-KW"/>
</dbReference>
<dbReference type="STRING" id="402676.B6JZU7"/>
<gene>
    <name evidence="18" type="primary">his2</name>
    <name evidence="17" type="ORF">SJAG_01137</name>
</gene>
<dbReference type="PROSITE" id="PS00611">
    <property type="entry name" value="HISOL_DEHYDROGENASE"/>
    <property type="match status" value="1"/>
</dbReference>
<feature type="binding site" evidence="14">
    <location>
        <position position="424"/>
    </location>
    <ligand>
        <name>substrate</name>
    </ligand>
</feature>
<feature type="active site" description="Proton acceptor" evidence="12">
    <location>
        <position position="336"/>
    </location>
</feature>
<feature type="binding site" evidence="14">
    <location>
        <position position="429"/>
    </location>
    <ligand>
        <name>substrate</name>
    </ligand>
</feature>
<dbReference type="InterPro" id="IPR022695">
    <property type="entry name" value="Histidinol_DH_monofunct"/>
</dbReference>
<dbReference type="OrthoDB" id="1703565at2759"/>
<evidence type="ECO:0000256" key="9">
    <source>
        <dbReference type="ARBA" id="ARBA00023102"/>
    </source>
</evidence>
<dbReference type="GO" id="GO:0005737">
    <property type="term" value="C:cytoplasm"/>
    <property type="evidence" value="ECO:0000318"/>
    <property type="project" value="GO_Central"/>
</dbReference>
<feature type="binding site" evidence="14">
    <location>
        <position position="270"/>
    </location>
    <ligand>
        <name>substrate</name>
    </ligand>
</feature>
<evidence type="ECO:0000256" key="5">
    <source>
        <dbReference type="ARBA" id="ARBA00022723"/>
    </source>
</evidence>
<dbReference type="UniPathway" id="UPA00031">
    <property type="reaction ID" value="UER00014"/>
</dbReference>
<dbReference type="eggNOG" id="KOG2697">
    <property type="taxonomic scope" value="Eukaryota"/>
</dbReference>
<dbReference type="PRINTS" id="PR00083">
    <property type="entry name" value="HOLDHDRGNASE"/>
</dbReference>
<keyword evidence="9 11" id="KW-0368">Histidine biosynthesis</keyword>
<dbReference type="OMA" id="YIAGPNH"/>
<feature type="binding site" evidence="14">
    <location>
        <position position="370"/>
    </location>
    <ligand>
        <name>substrate</name>
    </ligand>
</feature>
<dbReference type="InterPro" id="IPR016161">
    <property type="entry name" value="Ald_DH/histidinol_DH"/>
</dbReference>
<evidence type="ECO:0000256" key="6">
    <source>
        <dbReference type="ARBA" id="ARBA00022833"/>
    </source>
</evidence>
<dbReference type="CDD" id="cd06572">
    <property type="entry name" value="Histidinol_dh"/>
    <property type="match status" value="1"/>
</dbReference>
<keyword evidence="6 15" id="KW-0862">Zinc</keyword>
<protein>
    <recommendedName>
        <fullName evidence="3 11">Histidinol dehydrogenase</fullName>
        <shortName evidence="11">HDH</shortName>
        <ecNumber evidence="3 11">1.1.1.23</ecNumber>
    </recommendedName>
</protein>
<evidence type="ECO:0000256" key="7">
    <source>
        <dbReference type="ARBA" id="ARBA00023002"/>
    </source>
</evidence>
<feature type="binding site" evidence="13">
    <location>
        <position position="133"/>
    </location>
    <ligand>
        <name>NAD(+)</name>
        <dbReference type="ChEBI" id="CHEBI:57540"/>
    </ligand>
</feature>
<evidence type="ECO:0000256" key="3">
    <source>
        <dbReference type="ARBA" id="ARBA00012965"/>
    </source>
</evidence>
<dbReference type="Proteomes" id="UP000001744">
    <property type="component" value="Unassembled WGS sequence"/>
</dbReference>
<evidence type="ECO:0000256" key="10">
    <source>
        <dbReference type="ARBA" id="ARBA00049489"/>
    </source>
</evidence>
<feature type="active site" description="Proton acceptor" evidence="12">
    <location>
        <position position="337"/>
    </location>
</feature>
<feature type="binding site" evidence="13">
    <location>
        <position position="218"/>
    </location>
    <ligand>
        <name>NAD(+)</name>
        <dbReference type="ChEBI" id="CHEBI:57540"/>
    </ligand>
</feature>
<evidence type="ECO:0000313" key="19">
    <source>
        <dbReference type="Proteomes" id="UP000001744"/>
    </source>
</evidence>
<sequence length="441" mass="47789">MDQADFFSVPTYVGSTLSAEERSALLARPIKNTENIRKLVTPIIDDVKARGDAALIDFAKRFEKADLKQAVLKAPFPRHLMNISEQTKRDIDTAYNNIHAFHKAQLRPSISVETMKGVVCQRVSRPIERVGLYVPGGTAVLPSTALMLGVPAKVAGCPHIVFSTPVRKDGTVAPEIVYIANKLGAEAIVLAGGAQAIAAMAYGTQSLVKVHKIFGPGNQFVTAAKMHVQNDYSALVAIDLPAGPSEVLVIADESCVPEHVALDLLSQAEHGLDSQIVLLAVNLSPAKFAELERQIHEHTVRLSRSTIIQKVLTQSAIIRLNTVEEAFEWSNLYGPEHLVLHLVNAASYIPKIQNAGSVFVGPWSPVSMGDYASGTNHTLPTYGYANAYSGVNTDSFLKYITTQELTRKGIELLGPTVVRLAHLEGLTAHADSVQVRLRTKL</sequence>
<feature type="binding site" evidence="13">
    <location>
        <position position="195"/>
    </location>
    <ligand>
        <name>NAD(+)</name>
        <dbReference type="ChEBI" id="CHEBI:57540"/>
    </ligand>
</feature>
<evidence type="ECO:0000256" key="13">
    <source>
        <dbReference type="PIRSR" id="PIRSR000099-2"/>
    </source>
</evidence>
<dbReference type="GO" id="GO:0004399">
    <property type="term" value="F:histidinol dehydrogenase activity"/>
    <property type="evidence" value="ECO:0000318"/>
    <property type="project" value="GO_Central"/>
</dbReference>
<evidence type="ECO:0000256" key="2">
    <source>
        <dbReference type="ARBA" id="ARBA00010178"/>
    </source>
</evidence>
<dbReference type="GO" id="GO:0051287">
    <property type="term" value="F:NAD binding"/>
    <property type="evidence" value="ECO:0007669"/>
    <property type="project" value="InterPro"/>
</dbReference>
<organism evidence="17 19">
    <name type="scientific">Schizosaccharomyces japonicus (strain yFS275 / FY16936)</name>
    <name type="common">Fission yeast</name>
    <dbReference type="NCBI Taxonomy" id="402676"/>
    <lineage>
        <taxon>Eukaryota</taxon>
        <taxon>Fungi</taxon>
        <taxon>Dikarya</taxon>
        <taxon>Ascomycota</taxon>
        <taxon>Taphrinomycotina</taxon>
        <taxon>Schizosaccharomycetes</taxon>
        <taxon>Schizosaccharomycetales</taxon>
        <taxon>Schizosaccharomycetaceae</taxon>
        <taxon>Schizosaccharomyces</taxon>
    </lineage>
</organism>
<dbReference type="PANTHER" id="PTHR21256">
    <property type="entry name" value="HISTIDINOL DEHYDROGENASE HDH"/>
    <property type="match status" value="1"/>
</dbReference>
<comment type="function">
    <text evidence="11">Catalyzes the sequential NAD-dependent oxidations of L-histidinol to L-histidinaldehyde and then to L-histidine.</text>
</comment>
<name>B6JZU7_SCHJY</name>
<dbReference type="InterPro" id="IPR012131">
    <property type="entry name" value="Hstdl_DH"/>
</dbReference>
<dbReference type="RefSeq" id="XP_002172390.1">
    <property type="nucleotide sequence ID" value="XM_002172354.2"/>
</dbReference>
<evidence type="ECO:0000256" key="15">
    <source>
        <dbReference type="PIRSR" id="PIRSR000099-4"/>
    </source>
</evidence>
<dbReference type="HAMAP" id="MF_01024">
    <property type="entry name" value="HisD"/>
    <property type="match status" value="1"/>
</dbReference>
<dbReference type="NCBIfam" id="TIGR00069">
    <property type="entry name" value="hisD"/>
    <property type="match status" value="1"/>
</dbReference>
<dbReference type="Gene3D" id="3.40.50.1980">
    <property type="entry name" value="Nitrogenase molybdenum iron protein domain"/>
    <property type="match status" value="2"/>
</dbReference>
<dbReference type="FunFam" id="3.40.50.1980:FF:000001">
    <property type="entry name" value="Histidinol dehydrogenase"/>
    <property type="match status" value="1"/>
</dbReference>
<feature type="binding site" evidence="15">
    <location>
        <position position="270"/>
    </location>
    <ligand>
        <name>Zn(2+)</name>
        <dbReference type="ChEBI" id="CHEBI:29105"/>
    </ligand>
</feature>
<evidence type="ECO:0000256" key="8">
    <source>
        <dbReference type="ARBA" id="ARBA00023027"/>
    </source>
</evidence>
<evidence type="ECO:0000256" key="11">
    <source>
        <dbReference type="PIRNR" id="PIRNR000099"/>
    </source>
</evidence>
<dbReference type="GO" id="GO:0000105">
    <property type="term" value="P:L-histidine biosynthetic process"/>
    <property type="evidence" value="ECO:0000318"/>
    <property type="project" value="GO_Central"/>
</dbReference>
<dbReference type="Gene3D" id="1.20.5.1300">
    <property type="match status" value="1"/>
</dbReference>
<feature type="binding site" evidence="14">
    <location>
        <position position="245"/>
    </location>
    <ligand>
        <name>substrate</name>
    </ligand>
</feature>
<dbReference type="EMBL" id="KE651168">
    <property type="protein sequence ID" value="EEB06097.1"/>
    <property type="molecule type" value="Genomic_DNA"/>
</dbReference>
<accession>B6JZU7</accession>
<dbReference type="SUPFAM" id="SSF53720">
    <property type="entry name" value="ALDH-like"/>
    <property type="match status" value="1"/>
</dbReference>
<evidence type="ECO:0000313" key="18">
    <source>
        <dbReference type="JaponicusDB" id="SJAG_01137"/>
    </source>
</evidence>
<evidence type="ECO:0000256" key="1">
    <source>
        <dbReference type="ARBA" id="ARBA00004940"/>
    </source>
</evidence>
<dbReference type="JaponicusDB" id="SJAG_01137">
    <property type="gene designation" value="his2"/>
</dbReference>
<feature type="binding site" evidence="14">
    <location>
        <position position="267"/>
    </location>
    <ligand>
        <name>substrate</name>
    </ligand>
</feature>
<feature type="binding site" evidence="15">
    <location>
        <position position="429"/>
    </location>
    <ligand>
        <name>Zn(2+)</name>
        <dbReference type="ChEBI" id="CHEBI:29105"/>
    </ligand>
</feature>
<dbReference type="GeneID" id="7047393"/>
<evidence type="ECO:0000256" key="4">
    <source>
        <dbReference type="ARBA" id="ARBA00022605"/>
    </source>
</evidence>
<evidence type="ECO:0000256" key="16">
    <source>
        <dbReference type="RuleBase" id="RU004175"/>
    </source>
</evidence>
<evidence type="ECO:0000313" key="17">
    <source>
        <dbReference type="EMBL" id="EEB06097.1"/>
    </source>
</evidence>
<dbReference type="FunFam" id="1.20.5.1300:FF:000002">
    <property type="entry name" value="Histidinol dehydrogenase, chloroplastic"/>
    <property type="match status" value="1"/>
</dbReference>
<feature type="binding site" evidence="14">
    <location>
        <position position="337"/>
    </location>
    <ligand>
        <name>substrate</name>
    </ligand>
</feature>
<evidence type="ECO:0000256" key="12">
    <source>
        <dbReference type="PIRSR" id="PIRSR000099-1"/>
    </source>
</evidence>
<feature type="binding site" evidence="15">
    <location>
        <position position="267"/>
    </location>
    <ligand>
        <name>Zn(2+)</name>
        <dbReference type="ChEBI" id="CHEBI:29105"/>
    </ligand>
</feature>
<keyword evidence="8 11" id="KW-0520">NAD</keyword>
<keyword evidence="4 11" id="KW-0028">Amino-acid biosynthesis</keyword>
<proteinExistence type="inferred from homology"/>
<comment type="catalytic activity">
    <reaction evidence="10 11">
        <text>L-histidinol + 2 NAD(+) + H2O = L-histidine + 2 NADH + 3 H(+)</text>
        <dbReference type="Rhea" id="RHEA:20641"/>
        <dbReference type="ChEBI" id="CHEBI:15377"/>
        <dbReference type="ChEBI" id="CHEBI:15378"/>
        <dbReference type="ChEBI" id="CHEBI:57540"/>
        <dbReference type="ChEBI" id="CHEBI:57595"/>
        <dbReference type="ChEBI" id="CHEBI:57699"/>
        <dbReference type="ChEBI" id="CHEBI:57945"/>
        <dbReference type="EC" id="1.1.1.23"/>
    </reaction>
</comment>
<dbReference type="HOGENOM" id="CLU_006732_3_0_1"/>
<dbReference type="VEuPathDB" id="FungiDB:SJAG_01137"/>
<dbReference type="FunFam" id="3.40.50.1980:FF:000050">
    <property type="entry name" value="Histidine biosynthesis trifunctional protein"/>
    <property type="match status" value="1"/>
</dbReference>
<keyword evidence="5 15" id="KW-0479">Metal-binding</keyword>
<evidence type="ECO:0000256" key="14">
    <source>
        <dbReference type="PIRSR" id="PIRSR000099-3"/>
    </source>
</evidence>
<dbReference type="PANTHER" id="PTHR21256:SF2">
    <property type="entry name" value="HISTIDINE BIOSYNTHESIS TRIFUNCTIONAL PROTEIN"/>
    <property type="match status" value="1"/>
</dbReference>